<keyword evidence="1" id="KW-0805">Transcription regulation</keyword>
<dbReference type="InterPro" id="IPR019885">
    <property type="entry name" value="Tscrpt_reg_HTH_AsnC-type_CS"/>
</dbReference>
<dbReference type="Gene3D" id="1.10.10.10">
    <property type="entry name" value="Winged helix-like DNA-binding domain superfamily/Winged helix DNA-binding domain"/>
    <property type="match status" value="1"/>
</dbReference>
<dbReference type="PATRIC" id="fig|1120926.3.peg.2724"/>
<dbReference type="PROSITE" id="PS00519">
    <property type="entry name" value="HTH_ASNC_1"/>
    <property type="match status" value="1"/>
</dbReference>
<dbReference type="SUPFAM" id="SSF46785">
    <property type="entry name" value="Winged helix' DNA-binding domain"/>
    <property type="match status" value="1"/>
</dbReference>
<evidence type="ECO:0000313" key="5">
    <source>
        <dbReference type="EMBL" id="ENV33091.1"/>
    </source>
</evidence>
<evidence type="ECO:0000256" key="3">
    <source>
        <dbReference type="ARBA" id="ARBA00023163"/>
    </source>
</evidence>
<dbReference type="PROSITE" id="PS50995">
    <property type="entry name" value="HTH_MARR_2"/>
    <property type="match status" value="1"/>
</dbReference>
<dbReference type="AlphaFoldDB" id="N8Y8Y9"/>
<dbReference type="PANTHER" id="PTHR42756:SF1">
    <property type="entry name" value="TRANSCRIPTIONAL REPRESSOR OF EMRAB OPERON"/>
    <property type="match status" value="1"/>
</dbReference>
<accession>N8Y8Y9</accession>
<evidence type="ECO:0000256" key="2">
    <source>
        <dbReference type="ARBA" id="ARBA00023125"/>
    </source>
</evidence>
<dbReference type="Pfam" id="PF12802">
    <property type="entry name" value="MarR_2"/>
    <property type="match status" value="1"/>
</dbReference>
<dbReference type="Proteomes" id="UP000013117">
    <property type="component" value="Unassembled WGS sequence"/>
</dbReference>
<dbReference type="SMART" id="SM00347">
    <property type="entry name" value="HTH_MARR"/>
    <property type="match status" value="1"/>
</dbReference>
<keyword evidence="6" id="KW-1185">Reference proteome</keyword>
<dbReference type="GeneID" id="84210118"/>
<dbReference type="InterPro" id="IPR036388">
    <property type="entry name" value="WH-like_DNA-bd_sf"/>
</dbReference>
<protein>
    <recommendedName>
        <fullName evidence="4">HTH marR-type domain-containing protein</fullName>
    </recommendedName>
</protein>
<comment type="caution">
    <text evidence="5">The sequence shown here is derived from an EMBL/GenBank/DDBJ whole genome shotgun (WGS) entry which is preliminary data.</text>
</comment>
<evidence type="ECO:0000259" key="4">
    <source>
        <dbReference type="PROSITE" id="PS50995"/>
    </source>
</evidence>
<proteinExistence type="predicted"/>
<dbReference type="RefSeq" id="WP_004865692.1">
    <property type="nucleotide sequence ID" value="NZ_ASYY01000059.1"/>
</dbReference>
<keyword evidence="3" id="KW-0804">Transcription</keyword>
<dbReference type="HOGENOM" id="CLU_083287_18_2_6"/>
<evidence type="ECO:0000313" key="6">
    <source>
        <dbReference type="Proteomes" id="UP000013117"/>
    </source>
</evidence>
<feature type="domain" description="HTH marR-type" evidence="4">
    <location>
        <begin position="4"/>
        <end position="135"/>
    </location>
</feature>
<evidence type="ECO:0000256" key="1">
    <source>
        <dbReference type="ARBA" id="ARBA00023015"/>
    </source>
</evidence>
<dbReference type="InterPro" id="IPR000835">
    <property type="entry name" value="HTH_MarR-typ"/>
</dbReference>
<name>N8Y8Y9_9GAMM</name>
<dbReference type="EMBL" id="APPN01000071">
    <property type="protein sequence ID" value="ENV33091.1"/>
    <property type="molecule type" value="Genomic_DNA"/>
</dbReference>
<dbReference type="InterPro" id="IPR036390">
    <property type="entry name" value="WH_DNA-bd_sf"/>
</dbReference>
<dbReference type="eggNOG" id="COG1846">
    <property type="taxonomic scope" value="Bacteria"/>
</dbReference>
<sequence length="141" mass="16615">MTYHYTFRSKIQKCSRLMSDELNKILEPYQLNYSLWQVLFVIHSKQRCTSIDIAEYLNVSKPSITKRIQALQKLGALTLLESQDKRQKLLCLSEHGLSLHDHCKDRIAMFEQQIMQILTPSQIEVTEQTMELVMQQLQLMK</sequence>
<organism evidence="5 6">
    <name type="scientific">Acinetobacter gerneri DSM 14967 = CIP 107464 = MTCC 9824</name>
    <dbReference type="NCBI Taxonomy" id="1120926"/>
    <lineage>
        <taxon>Bacteria</taxon>
        <taxon>Pseudomonadati</taxon>
        <taxon>Pseudomonadota</taxon>
        <taxon>Gammaproteobacteria</taxon>
        <taxon>Moraxellales</taxon>
        <taxon>Moraxellaceae</taxon>
        <taxon>Acinetobacter</taxon>
    </lineage>
</organism>
<keyword evidence="2" id="KW-0238">DNA-binding</keyword>
<gene>
    <name evidence="5" type="ORF">F960_02813</name>
</gene>
<reference evidence="5 6" key="1">
    <citation type="submission" date="2013-02" db="EMBL/GenBank/DDBJ databases">
        <title>The Genome Sequence of Acinetobacter gerneri CIP 107464.</title>
        <authorList>
            <consortium name="The Broad Institute Genome Sequencing Platform"/>
            <consortium name="The Broad Institute Genome Sequencing Center for Infectious Disease"/>
            <person name="Cerqueira G."/>
            <person name="Feldgarden M."/>
            <person name="Courvalin P."/>
            <person name="Perichon B."/>
            <person name="Grillot-Courvalin C."/>
            <person name="Clermont D."/>
            <person name="Rocha E."/>
            <person name="Yoon E.-J."/>
            <person name="Nemec A."/>
            <person name="Walker B."/>
            <person name="Young S.K."/>
            <person name="Zeng Q."/>
            <person name="Gargeya S."/>
            <person name="Fitzgerald M."/>
            <person name="Haas B."/>
            <person name="Abouelleil A."/>
            <person name="Alvarado L."/>
            <person name="Arachchi H.M."/>
            <person name="Berlin A.M."/>
            <person name="Chapman S.B."/>
            <person name="Dewar J."/>
            <person name="Goldberg J."/>
            <person name="Griggs A."/>
            <person name="Gujja S."/>
            <person name="Hansen M."/>
            <person name="Howarth C."/>
            <person name="Imamovic A."/>
            <person name="Larimer J."/>
            <person name="McCowan C."/>
            <person name="Murphy C."/>
            <person name="Neiman D."/>
            <person name="Pearson M."/>
            <person name="Priest M."/>
            <person name="Roberts A."/>
            <person name="Saif S."/>
            <person name="Shea T."/>
            <person name="Sisk P."/>
            <person name="Sykes S."/>
            <person name="Wortman J."/>
            <person name="Nusbaum C."/>
            <person name="Birren B."/>
        </authorList>
    </citation>
    <scope>NUCLEOTIDE SEQUENCE [LARGE SCALE GENOMIC DNA]</scope>
    <source>
        <strain evidence="5 6">CIP 107464</strain>
    </source>
</reference>
<dbReference type="PANTHER" id="PTHR42756">
    <property type="entry name" value="TRANSCRIPTIONAL REGULATOR, MARR"/>
    <property type="match status" value="1"/>
</dbReference>
<dbReference type="STRING" id="202952.GCA_000747725_02775"/>
<dbReference type="GO" id="GO:0003677">
    <property type="term" value="F:DNA binding"/>
    <property type="evidence" value="ECO:0007669"/>
    <property type="project" value="UniProtKB-KW"/>
</dbReference>
<dbReference type="GO" id="GO:0003700">
    <property type="term" value="F:DNA-binding transcription factor activity"/>
    <property type="evidence" value="ECO:0007669"/>
    <property type="project" value="InterPro"/>
</dbReference>